<feature type="non-terminal residue" evidence="2">
    <location>
        <position position="426"/>
    </location>
</feature>
<evidence type="ECO:0000259" key="1">
    <source>
        <dbReference type="Pfam" id="PF13086"/>
    </source>
</evidence>
<dbReference type="InterPro" id="IPR027417">
    <property type="entry name" value="P-loop_NTPase"/>
</dbReference>
<dbReference type="GO" id="GO:0004386">
    <property type="term" value="F:helicase activity"/>
    <property type="evidence" value="ECO:0007669"/>
    <property type="project" value="InterPro"/>
</dbReference>
<gene>
    <name evidence="2" type="ORF">K503DRAFT_683170</name>
</gene>
<dbReference type="EMBL" id="KV448156">
    <property type="protein sequence ID" value="OAX42502.1"/>
    <property type="molecule type" value="Genomic_DNA"/>
</dbReference>
<dbReference type="InParanoid" id="A0A1B7NC90"/>
<dbReference type="SUPFAM" id="SSF52540">
    <property type="entry name" value="P-loop containing nucleoside triphosphate hydrolases"/>
    <property type="match status" value="1"/>
</dbReference>
<dbReference type="STRING" id="1314800.A0A1B7NC90"/>
<dbReference type="OrthoDB" id="6513042at2759"/>
<evidence type="ECO:0000313" key="2">
    <source>
        <dbReference type="EMBL" id="OAX42502.1"/>
    </source>
</evidence>
<proteinExistence type="predicted"/>
<organism evidence="2 3">
    <name type="scientific">Rhizopogon vinicolor AM-OR11-026</name>
    <dbReference type="NCBI Taxonomy" id="1314800"/>
    <lineage>
        <taxon>Eukaryota</taxon>
        <taxon>Fungi</taxon>
        <taxon>Dikarya</taxon>
        <taxon>Basidiomycota</taxon>
        <taxon>Agaricomycotina</taxon>
        <taxon>Agaricomycetes</taxon>
        <taxon>Agaricomycetidae</taxon>
        <taxon>Boletales</taxon>
        <taxon>Suillineae</taxon>
        <taxon>Rhizopogonaceae</taxon>
        <taxon>Rhizopogon</taxon>
    </lineage>
</organism>
<dbReference type="InterPro" id="IPR041677">
    <property type="entry name" value="DNA2/NAM7_AAA_11"/>
</dbReference>
<dbReference type="Gene3D" id="3.40.50.300">
    <property type="entry name" value="P-loop containing nucleotide triphosphate hydrolases"/>
    <property type="match status" value="1"/>
</dbReference>
<evidence type="ECO:0000313" key="3">
    <source>
        <dbReference type="Proteomes" id="UP000092154"/>
    </source>
</evidence>
<feature type="domain" description="DNA2/NAM7 helicase helicase" evidence="1">
    <location>
        <begin position="383"/>
        <end position="424"/>
    </location>
</feature>
<dbReference type="AlphaFoldDB" id="A0A1B7NC90"/>
<accession>A0A1B7NC90</accession>
<reference evidence="2 3" key="1">
    <citation type="submission" date="2016-06" db="EMBL/GenBank/DDBJ databases">
        <title>Comparative genomics of the ectomycorrhizal sister species Rhizopogon vinicolor and Rhizopogon vesiculosus (Basidiomycota: Boletales) reveals a divergence of the mating type B locus.</title>
        <authorList>
            <consortium name="DOE Joint Genome Institute"/>
            <person name="Mujic A.B."/>
            <person name="Kuo A."/>
            <person name="Tritt A."/>
            <person name="Lipzen A."/>
            <person name="Chen C."/>
            <person name="Johnson J."/>
            <person name="Sharma A."/>
            <person name="Barry K."/>
            <person name="Grigoriev I.V."/>
            <person name="Spatafora J.W."/>
        </authorList>
    </citation>
    <scope>NUCLEOTIDE SEQUENCE [LARGE SCALE GENOMIC DNA]</scope>
    <source>
        <strain evidence="2 3">AM-OR11-026</strain>
    </source>
</reference>
<sequence>MTLILQQNVYIEPHGPIVVDDVHESTVVLPVLRRLLDSAQGGAVGMAAMYRPDCSLSSLAFATLTRALVVQFSAPQKPKQRKKKAQEQRPTDTRARILLRDHILCDPSIQLYGYRMDRIVIALFVELSLRINAAVDILSVSPDRFDRRSLQAIMNALGGELLLQKEHVKSLFEDDVLATKDVAIQAWAACRAATRADMASRYATLSRIATDTMPDDYLSVLAKISRQGNLLESLKPTKVVNNVKGDLVSKKGNLNIESTRFSTRIVPPYSSNQVIRIETQVGDQRSTITGRAHVKGRQAYINVKGVVHPTGKIISVTTVGKGSLTAAESCREDVVRQALQGTIKLTQYPFFCSIWMPSFGISWPPSAQNGSTKQLIFYPSSTLNSSQDIAVQRIVSEQDRDRLVLIQGPPGTGKTTVIAASVMSII</sequence>
<protein>
    <recommendedName>
        <fullName evidence="1">DNA2/NAM7 helicase helicase domain-containing protein</fullName>
    </recommendedName>
</protein>
<name>A0A1B7NC90_9AGAM</name>
<dbReference type="Pfam" id="PF13086">
    <property type="entry name" value="AAA_11"/>
    <property type="match status" value="1"/>
</dbReference>
<keyword evidence="3" id="KW-1185">Reference proteome</keyword>
<dbReference type="Proteomes" id="UP000092154">
    <property type="component" value="Unassembled WGS sequence"/>
</dbReference>